<keyword evidence="20" id="KW-1185">Reference proteome</keyword>
<proteinExistence type="inferred from homology"/>
<organism evidence="19 20">
    <name type="scientific">Umbra pygmaea</name>
    <name type="common">Eastern mudminnow</name>
    <dbReference type="NCBI Taxonomy" id="75934"/>
    <lineage>
        <taxon>Eukaryota</taxon>
        <taxon>Metazoa</taxon>
        <taxon>Chordata</taxon>
        <taxon>Craniata</taxon>
        <taxon>Vertebrata</taxon>
        <taxon>Euteleostomi</taxon>
        <taxon>Actinopterygii</taxon>
        <taxon>Neopterygii</taxon>
        <taxon>Teleostei</taxon>
        <taxon>Protacanthopterygii</taxon>
        <taxon>Esociformes</taxon>
        <taxon>Umbridae</taxon>
        <taxon>Umbra</taxon>
    </lineage>
</organism>
<evidence type="ECO:0000256" key="8">
    <source>
        <dbReference type="ARBA" id="ARBA00022845"/>
    </source>
</evidence>
<gene>
    <name evidence="19" type="ORF">UPYG_G00153850</name>
</gene>
<feature type="region of interest" description="Disordered" evidence="16">
    <location>
        <begin position="713"/>
        <end position="732"/>
    </location>
</feature>
<keyword evidence="6" id="KW-0678">Repressor</keyword>
<evidence type="ECO:0000256" key="14">
    <source>
        <dbReference type="ARBA" id="ARBA00083548"/>
    </source>
</evidence>
<dbReference type="InterPro" id="IPR012270">
    <property type="entry name" value="CCR4-NOT_su3/5"/>
</dbReference>
<comment type="similarity">
    <text evidence="3">Belongs to the CNOT2/3/5 family.</text>
</comment>
<keyword evidence="7" id="KW-0597">Phosphoprotein</keyword>
<keyword evidence="8" id="KW-0810">Translation regulation</keyword>
<feature type="compositionally biased region" description="Low complexity" evidence="16">
    <location>
        <begin position="375"/>
        <end position="434"/>
    </location>
</feature>
<evidence type="ECO:0000256" key="15">
    <source>
        <dbReference type="ARBA" id="ARBA00093549"/>
    </source>
</evidence>
<accession>A0ABD0XMJ5</accession>
<dbReference type="GO" id="GO:2000036">
    <property type="term" value="P:regulation of stem cell population maintenance"/>
    <property type="evidence" value="ECO:0007669"/>
    <property type="project" value="UniProtKB-ARBA"/>
</dbReference>
<evidence type="ECO:0000256" key="5">
    <source>
        <dbReference type="ARBA" id="ARBA00022490"/>
    </source>
</evidence>
<name>A0ABD0XMJ5_UMBPY</name>
<feature type="compositionally biased region" description="Low complexity" evidence="16">
    <location>
        <begin position="325"/>
        <end position="345"/>
    </location>
</feature>
<feature type="compositionally biased region" description="Polar residues" evidence="16">
    <location>
        <begin position="315"/>
        <end position="324"/>
    </location>
</feature>
<dbReference type="Gene3D" id="2.30.30.1020">
    <property type="entry name" value="CCR4-NOT complex subunit 2/3/5, C-terminal domain"/>
    <property type="match status" value="1"/>
</dbReference>
<dbReference type="GO" id="GO:0000932">
    <property type="term" value="C:P-body"/>
    <property type="evidence" value="ECO:0007669"/>
    <property type="project" value="UniProtKB-SubCell"/>
</dbReference>
<feature type="compositionally biased region" description="Low complexity" evidence="16">
    <location>
        <begin position="632"/>
        <end position="663"/>
    </location>
</feature>
<dbReference type="GO" id="GO:0005829">
    <property type="term" value="C:cytosol"/>
    <property type="evidence" value="ECO:0007669"/>
    <property type="project" value="UniProtKB-ARBA"/>
</dbReference>
<dbReference type="EMBL" id="JAGEUA010000004">
    <property type="protein sequence ID" value="KAL0985184.1"/>
    <property type="molecule type" value="Genomic_DNA"/>
</dbReference>
<evidence type="ECO:0000256" key="6">
    <source>
        <dbReference type="ARBA" id="ARBA00022491"/>
    </source>
</evidence>
<dbReference type="AlphaFoldDB" id="A0ABD0XMJ5"/>
<keyword evidence="11" id="KW-0804">Transcription</keyword>
<dbReference type="GO" id="GO:0006417">
    <property type="term" value="P:regulation of translation"/>
    <property type="evidence" value="ECO:0007669"/>
    <property type="project" value="UniProtKB-KW"/>
</dbReference>
<evidence type="ECO:0000313" key="19">
    <source>
        <dbReference type="EMBL" id="KAL0985184.1"/>
    </source>
</evidence>
<evidence type="ECO:0000256" key="13">
    <source>
        <dbReference type="ARBA" id="ARBA00071433"/>
    </source>
</evidence>
<protein>
    <recommendedName>
        <fullName evidence="13">CCR4-NOT transcription complex subunit 3</fullName>
    </recommendedName>
    <alternativeName>
        <fullName evidence="14">CCR4-associated factor 3</fullName>
    </alternativeName>
</protein>
<evidence type="ECO:0000256" key="3">
    <source>
        <dbReference type="ARBA" id="ARBA00007682"/>
    </source>
</evidence>
<dbReference type="GO" id="GO:0005634">
    <property type="term" value="C:nucleus"/>
    <property type="evidence" value="ECO:0007669"/>
    <property type="project" value="UniProtKB-SubCell"/>
</dbReference>
<feature type="region of interest" description="Disordered" evidence="16">
    <location>
        <begin position="371"/>
        <end position="434"/>
    </location>
</feature>
<feature type="domain" description="NOT2/NOT3/NOT5 C-terminal" evidence="18">
    <location>
        <begin position="821"/>
        <end position="946"/>
    </location>
</feature>
<dbReference type="Pfam" id="PF04153">
    <property type="entry name" value="NOT2_3_5_C"/>
    <property type="match status" value="1"/>
</dbReference>
<feature type="region of interest" description="Disordered" evidence="16">
    <location>
        <begin position="498"/>
        <end position="528"/>
    </location>
</feature>
<evidence type="ECO:0000259" key="18">
    <source>
        <dbReference type="Pfam" id="PF04153"/>
    </source>
</evidence>
<dbReference type="PIRSF" id="PIRSF005290">
    <property type="entry name" value="NOT_su_3_5"/>
    <property type="match status" value="1"/>
</dbReference>
<feature type="region of interest" description="Disordered" evidence="16">
    <location>
        <begin position="276"/>
        <end position="345"/>
    </location>
</feature>
<keyword evidence="10" id="KW-0943">RNA-mediated gene silencing</keyword>
<comment type="caution">
    <text evidence="19">The sequence shown here is derived from an EMBL/GenBank/DDBJ whole genome shotgun (WGS) entry which is preliminary data.</text>
</comment>
<feature type="domain" description="CCR4-Not complex component Not N-terminal" evidence="17">
    <location>
        <begin position="4"/>
        <end position="230"/>
    </location>
</feature>
<dbReference type="Pfam" id="PF04065">
    <property type="entry name" value="Not3"/>
    <property type="match status" value="1"/>
</dbReference>
<keyword evidence="5" id="KW-0963">Cytoplasm</keyword>
<reference evidence="19 20" key="1">
    <citation type="submission" date="2024-06" db="EMBL/GenBank/DDBJ databases">
        <authorList>
            <person name="Pan Q."/>
            <person name="Wen M."/>
            <person name="Jouanno E."/>
            <person name="Zahm M."/>
            <person name="Klopp C."/>
            <person name="Cabau C."/>
            <person name="Louis A."/>
            <person name="Berthelot C."/>
            <person name="Parey E."/>
            <person name="Roest Crollius H."/>
            <person name="Montfort J."/>
            <person name="Robinson-Rechavi M."/>
            <person name="Bouchez O."/>
            <person name="Lampietro C."/>
            <person name="Lopez Roques C."/>
            <person name="Donnadieu C."/>
            <person name="Postlethwait J."/>
            <person name="Bobe J."/>
            <person name="Verreycken H."/>
            <person name="Guiguen Y."/>
        </authorList>
    </citation>
    <scope>NUCLEOTIDE SEQUENCE [LARGE SCALE GENOMIC DNA]</scope>
    <source>
        <strain evidence="19">Up_M1</strain>
        <tissue evidence="19">Testis</tissue>
    </source>
</reference>
<dbReference type="InterPro" id="IPR040168">
    <property type="entry name" value="Not2/3/5"/>
</dbReference>
<dbReference type="InterPro" id="IPR038635">
    <property type="entry name" value="CCR4-NOT_su2/3/5_C_sf"/>
</dbReference>
<dbReference type="Proteomes" id="UP001557470">
    <property type="component" value="Unassembled WGS sequence"/>
</dbReference>
<dbReference type="PANTHER" id="PTHR23326">
    <property type="entry name" value="CCR4 NOT-RELATED"/>
    <property type="match status" value="1"/>
</dbReference>
<evidence type="ECO:0000256" key="7">
    <source>
        <dbReference type="ARBA" id="ARBA00022553"/>
    </source>
</evidence>
<evidence type="ECO:0000256" key="12">
    <source>
        <dbReference type="ARBA" id="ARBA00023242"/>
    </source>
</evidence>
<evidence type="ECO:0000256" key="1">
    <source>
        <dbReference type="ARBA" id="ARBA00004123"/>
    </source>
</evidence>
<sequence length="952" mass="102482">MADKRKLQGEIDRCLKKVAEGVEQFEDIWQKLHNAANANQKEKYEADLKKEIKKLQRLRDQIKTWVASNEIKDKRQLVENRKLIETQMERFKVVERETKTKAYSKEGLGLAQKVDPAQREKDEMGNWLTNTIDSLNMQVDQFESEVESLSIQTRKKKGDKEDRIEELKRFIERHRYHIRMLETILRMLDNDSVQVDSIQKIKDDVEYYIESSQDPDFEENEFLYDDLDLEDIRESMDSQELDDESWDDNDDAHDLTAALVATSPTGQANMEDEMFLQSSSTPTSTTSSSPIPPSPATGTAENSEDDKKRGRSTDSEISQSPVKNGSSSLLSSYSSSATSGSSSSSSLVSMASVVGGVPVVPAGNSLLGSFSSAVQQHQSPQQPVHQPQQQPQHIQPKPLLPSSSAPSPPSHSLLSSFTAPSLPTTPTTAPISLPQVSSGHTASLGLVLGLGKVGMLGTSCANSMSGLGLTGMSAPLNTIAGLMSGSTSVPYAQAAASGGVGLSSSTQSSVSMESSSLPNSGSSGVTTNGAGTGLGLLGSSPAHGSLAGGLMGLVPGQSMVPGPSQVPVSPVSAAPGGSVGMMGGNGGSLGLMGGGVVNAAPARPPSGLKQNGSTSYSAVVAENTAESALGTPSQSHSSQPSSMASSSQPMENGPSLISSITLPPSSPSPSFPDANPGGGSLLNGPHSYTPASEGLKLPTDIRQILMETRVTAQAAEPPGAMATATNTRKRKQCQAPEPLSSLKAMAERAAIGSGLDGEIPNLHLTDRDIFSGSSAAPGTPAPSQPSLSEVSIPPSLGVCPLGPTPLSKDQVYQQAMQESAWTHMPHPSDSERIRQYLMRNPCPILTFHHQMPPHHSDSIEFYQRLSTETLFFIFYYLEGTKAQYLSAKALKKQSWRFHTKYMMWFQRHEEPKTITDEFEQGTYIYFDYEKWGQRKKEGFTFEYRYLEDRDLQ</sequence>
<evidence type="ECO:0000259" key="17">
    <source>
        <dbReference type="Pfam" id="PF04065"/>
    </source>
</evidence>
<keyword evidence="4" id="KW-0217">Developmental protein</keyword>
<evidence type="ECO:0000256" key="4">
    <source>
        <dbReference type="ARBA" id="ARBA00022473"/>
    </source>
</evidence>
<feature type="compositionally biased region" description="Basic and acidic residues" evidence="16">
    <location>
        <begin position="305"/>
        <end position="314"/>
    </location>
</feature>
<feature type="compositionally biased region" description="Low complexity" evidence="16">
    <location>
        <begin position="278"/>
        <end position="289"/>
    </location>
</feature>
<evidence type="ECO:0000313" key="20">
    <source>
        <dbReference type="Proteomes" id="UP001557470"/>
    </source>
</evidence>
<evidence type="ECO:0000256" key="9">
    <source>
        <dbReference type="ARBA" id="ARBA00023015"/>
    </source>
</evidence>
<comment type="subunit">
    <text evidence="15">Component of the CCR4-NOT complex; distinct complexes seem to exist that differ in the participation of probably mutually exclusive catalytic subunits. In the complex interacts directly with CNOT2. Interacts with TIP120B and NANOS2. Interacts with EBF1. Interacts in an RNA-independent manner with BICC1 (via KH domains).</text>
</comment>
<keyword evidence="9" id="KW-0805">Transcription regulation</keyword>
<dbReference type="FunFam" id="2.30.30.1020:FF:000002">
    <property type="entry name" value="CCR4-NOT transcription complex subunit 3"/>
    <property type="match status" value="1"/>
</dbReference>
<feature type="region of interest" description="Disordered" evidence="16">
    <location>
        <begin position="626"/>
        <end position="694"/>
    </location>
</feature>
<evidence type="ECO:0000256" key="10">
    <source>
        <dbReference type="ARBA" id="ARBA00023158"/>
    </source>
</evidence>
<evidence type="ECO:0000256" key="2">
    <source>
        <dbReference type="ARBA" id="ARBA00004201"/>
    </source>
</evidence>
<evidence type="ECO:0000256" key="16">
    <source>
        <dbReference type="SAM" id="MobiDB-lite"/>
    </source>
</evidence>
<dbReference type="GO" id="GO:0031047">
    <property type="term" value="P:regulatory ncRNA-mediated gene silencing"/>
    <property type="evidence" value="ECO:0007669"/>
    <property type="project" value="UniProtKB-KW"/>
</dbReference>
<dbReference type="InterPro" id="IPR007207">
    <property type="entry name" value="Not_N"/>
</dbReference>
<evidence type="ECO:0000256" key="11">
    <source>
        <dbReference type="ARBA" id="ARBA00023163"/>
    </source>
</evidence>
<feature type="region of interest" description="Disordered" evidence="16">
    <location>
        <begin position="768"/>
        <end position="794"/>
    </location>
</feature>
<comment type="subcellular location">
    <subcellularLocation>
        <location evidence="2">Cytoplasm</location>
        <location evidence="2">P-body</location>
    </subcellularLocation>
    <subcellularLocation>
        <location evidence="1">Nucleus</location>
    </subcellularLocation>
</comment>
<dbReference type="InterPro" id="IPR007282">
    <property type="entry name" value="NOT2/3/5_C"/>
</dbReference>
<keyword evidence="12" id="KW-0539">Nucleus</keyword>